<organism evidence="1 2">
    <name type="scientific">Epilithonimonas bovis DSM 19482</name>
    <dbReference type="NCBI Taxonomy" id="1121284"/>
    <lineage>
        <taxon>Bacteria</taxon>
        <taxon>Pseudomonadati</taxon>
        <taxon>Bacteroidota</taxon>
        <taxon>Flavobacteriia</taxon>
        <taxon>Flavobacteriales</taxon>
        <taxon>Weeksellaceae</taxon>
        <taxon>Chryseobacterium group</taxon>
        <taxon>Epilithonimonas</taxon>
    </lineage>
</organism>
<proteinExistence type="predicted"/>
<dbReference type="STRING" id="1121284.SAMN05660493_01027"/>
<evidence type="ECO:0000313" key="1">
    <source>
        <dbReference type="EMBL" id="SIT96350.1"/>
    </source>
</evidence>
<evidence type="ECO:0000313" key="2">
    <source>
        <dbReference type="Proteomes" id="UP000187261"/>
    </source>
</evidence>
<keyword evidence="2" id="KW-1185">Reference proteome</keyword>
<protein>
    <submittedName>
        <fullName evidence="1">Uncharacterized protein</fullName>
    </submittedName>
</protein>
<gene>
    <name evidence="1" type="ORF">SAMN05660493_01027</name>
</gene>
<accession>A0A1U7PWY2</accession>
<dbReference type="EMBL" id="FTPU01000008">
    <property type="protein sequence ID" value="SIT96350.1"/>
    <property type="molecule type" value="Genomic_DNA"/>
</dbReference>
<dbReference type="AlphaFoldDB" id="A0A1U7PWY2"/>
<reference evidence="2" key="1">
    <citation type="submission" date="2016-10" db="EMBL/GenBank/DDBJ databases">
        <authorList>
            <person name="Varghese N."/>
            <person name="Submissions S."/>
        </authorList>
    </citation>
    <scope>NUCLEOTIDE SEQUENCE [LARGE SCALE GENOMIC DNA]</scope>
    <source>
        <strain evidence="2">DSM 19482</strain>
    </source>
</reference>
<sequence>MVFRNDYSQTNGNDYYIDDLSLTKISAYPSGQTGTTIPCPVTPCYAGSSAPVVNNPLLTYAAPATGANLSNAFSTAPVPPSGAALVWYDNVAHLGSALTSAQVGNAPEGTYYAFYYDSEHLCFSPVSSPVKVQALCANLVNSTGFNASGGASTTFTLNPTDKGFQLDVYGIDNSLNIKVNGTLLTTQEIDFQSNHTTTRSARFTDGAYYGQGGIPEIWNIAGNGTTPALRFIISNNGTVTMFGAKATNGPLYPLQLFNGNTFNTYTWNTSSNNTIVIGQIVDGPTNIKGRGMGIKNVPCKCTDPGNTTTGGSPTKVGITNQTKLEGWPESVPNGFIALESQKAGFVITRVQNTSLITDPKNGMMVYDISANCVKLYRLVDTVNNMGEWRCISKSCNQY</sequence>
<name>A0A1U7PWY2_9FLAO</name>
<dbReference type="Proteomes" id="UP000187261">
    <property type="component" value="Unassembled WGS sequence"/>
</dbReference>